<evidence type="ECO:0000313" key="3">
    <source>
        <dbReference type="Proteomes" id="UP000245839"/>
    </source>
</evidence>
<evidence type="ECO:0000313" key="2">
    <source>
        <dbReference type="EMBL" id="SSA50110.1"/>
    </source>
</evidence>
<proteinExistence type="predicted"/>
<dbReference type="Proteomes" id="UP000245839">
    <property type="component" value="Unassembled WGS sequence"/>
</dbReference>
<accession>A0A2Y9B0U4</accession>
<dbReference type="RefSeq" id="WP_170125493.1">
    <property type="nucleotide sequence ID" value="NZ_QGDJ01000012.1"/>
</dbReference>
<reference evidence="1 3" key="2">
    <citation type="submission" date="2018-03" db="EMBL/GenBank/DDBJ databases">
        <title>Genomic Encyclopedia of Archaeal and Bacterial Type Strains, Phase II (KMG-II): from individual species to whole genera.</title>
        <authorList>
            <person name="Goeker M."/>
        </authorList>
    </citation>
    <scope>NUCLEOTIDE SEQUENCE [LARGE SCALE GENOMIC DNA]</scope>
    <source>
        <strain evidence="1 3">DSM 25227</strain>
    </source>
</reference>
<dbReference type="EMBL" id="UETC01000012">
    <property type="protein sequence ID" value="SSA50110.1"/>
    <property type="molecule type" value="Genomic_DNA"/>
</dbReference>
<protein>
    <recommendedName>
        <fullName evidence="5">Porin</fullName>
    </recommendedName>
</protein>
<dbReference type="Proteomes" id="UP000251571">
    <property type="component" value="Unassembled WGS sequence"/>
</dbReference>
<evidence type="ECO:0000313" key="1">
    <source>
        <dbReference type="EMBL" id="PWJ14395.1"/>
    </source>
</evidence>
<dbReference type="AlphaFoldDB" id="A0A2Y9B0U4"/>
<sequence>MDEIGFDLPGTETEGVLRLHHRSDGFGAFPTNAGSNALTVGLRRRF</sequence>
<evidence type="ECO:0000313" key="4">
    <source>
        <dbReference type="Proteomes" id="UP000251571"/>
    </source>
</evidence>
<gene>
    <name evidence="1" type="ORF">BCF38_11218</name>
    <name evidence="2" type="ORF">SAMN05421539_11218</name>
</gene>
<dbReference type="EMBL" id="QGDJ01000012">
    <property type="protein sequence ID" value="PWJ14395.1"/>
    <property type="molecule type" value="Genomic_DNA"/>
</dbReference>
<reference evidence="2 4" key="1">
    <citation type="submission" date="2016-10" db="EMBL/GenBank/DDBJ databases">
        <authorList>
            <person name="Cai Z."/>
        </authorList>
    </citation>
    <scope>NUCLEOTIDE SEQUENCE [LARGE SCALE GENOMIC DNA]</scope>
    <source>
        <strain evidence="2 4">DSM 25227</strain>
    </source>
</reference>
<keyword evidence="3" id="KW-1185">Reference proteome</keyword>
<evidence type="ECO:0008006" key="5">
    <source>
        <dbReference type="Google" id="ProtNLM"/>
    </source>
</evidence>
<organism evidence="2 4">
    <name type="scientific">Jannaschia seohaensis</name>
    <dbReference type="NCBI Taxonomy" id="475081"/>
    <lineage>
        <taxon>Bacteria</taxon>
        <taxon>Pseudomonadati</taxon>
        <taxon>Pseudomonadota</taxon>
        <taxon>Alphaproteobacteria</taxon>
        <taxon>Rhodobacterales</taxon>
        <taxon>Roseobacteraceae</taxon>
        <taxon>Jannaschia</taxon>
    </lineage>
</organism>
<name>A0A2Y9B0U4_9RHOB</name>